<proteinExistence type="inferred from homology"/>
<keyword evidence="3 7" id="KW-0808">Transferase</keyword>
<dbReference type="GO" id="GO:0008194">
    <property type="term" value="F:UDP-glycosyltransferase activity"/>
    <property type="evidence" value="ECO:0007669"/>
    <property type="project" value="InterPro"/>
</dbReference>
<dbReference type="Proteomes" id="UP000265325">
    <property type="component" value="Unassembled WGS sequence"/>
</dbReference>
<keyword evidence="8" id="KW-1185">Reference proteome</keyword>
<evidence type="ECO:0000256" key="3">
    <source>
        <dbReference type="ARBA" id="ARBA00022679"/>
    </source>
</evidence>
<gene>
    <name evidence="7" type="ORF">VO63_04695</name>
</gene>
<protein>
    <submittedName>
        <fullName evidence="7">Glycosyl transferase family 28</fullName>
    </submittedName>
</protein>
<dbReference type="GO" id="GO:0017000">
    <property type="term" value="P:antibiotic biosynthetic process"/>
    <property type="evidence" value="ECO:0007669"/>
    <property type="project" value="UniProtKB-KW"/>
</dbReference>
<dbReference type="NCBIfam" id="TIGR04516">
    <property type="entry name" value="glycosyl_450act"/>
    <property type="match status" value="1"/>
</dbReference>
<dbReference type="Pfam" id="PF21036">
    <property type="entry name" value="EryCIII-like_N"/>
    <property type="match status" value="1"/>
</dbReference>
<evidence type="ECO:0000256" key="4">
    <source>
        <dbReference type="ARBA" id="ARBA00023194"/>
    </source>
</evidence>
<keyword evidence="2" id="KW-0328">Glycosyltransferase</keyword>
<dbReference type="FunFam" id="3.40.50.2000:FF:000072">
    <property type="entry name" value="Glycosyl transferase"/>
    <property type="match status" value="1"/>
</dbReference>
<comment type="caution">
    <text evidence="7">The sequence shown here is derived from an EMBL/GenBank/DDBJ whole genome shotgun (WGS) entry which is preliminary data.</text>
</comment>
<dbReference type="OrthoDB" id="3863369at2"/>
<feature type="domain" description="Erythromycin biosynthesis protein CIII-like C-terminal" evidence="5">
    <location>
        <begin position="281"/>
        <end position="424"/>
    </location>
</feature>
<dbReference type="InterPro" id="IPR010610">
    <property type="entry name" value="EryCIII-like_C"/>
</dbReference>
<dbReference type="InterPro" id="IPR002213">
    <property type="entry name" value="UDP_glucos_trans"/>
</dbReference>
<dbReference type="CDD" id="cd03784">
    <property type="entry name" value="GT1_Gtf-like"/>
    <property type="match status" value="1"/>
</dbReference>
<evidence type="ECO:0000259" key="5">
    <source>
        <dbReference type="Pfam" id="PF06722"/>
    </source>
</evidence>
<dbReference type="InterPro" id="IPR048284">
    <property type="entry name" value="EryCIII-like_N"/>
</dbReference>
<dbReference type="PANTHER" id="PTHR48050:SF13">
    <property type="entry name" value="STEROL 3-BETA-GLUCOSYLTRANSFERASE UGT80A2"/>
    <property type="match status" value="1"/>
</dbReference>
<evidence type="ECO:0000313" key="7">
    <source>
        <dbReference type="EMBL" id="KKZ75102.1"/>
    </source>
</evidence>
<evidence type="ECO:0000313" key="8">
    <source>
        <dbReference type="Proteomes" id="UP000265325"/>
    </source>
</evidence>
<dbReference type="EMBL" id="LAQS01000005">
    <property type="protein sequence ID" value="KKZ75102.1"/>
    <property type="molecule type" value="Genomic_DNA"/>
</dbReference>
<name>A0A2P2GUC4_STREW</name>
<dbReference type="AlphaFoldDB" id="A0A2P2GUC4"/>
<dbReference type="Pfam" id="PF06722">
    <property type="entry name" value="EryCIII-like_C"/>
    <property type="match status" value="1"/>
</dbReference>
<evidence type="ECO:0000259" key="6">
    <source>
        <dbReference type="Pfam" id="PF21036"/>
    </source>
</evidence>
<evidence type="ECO:0000256" key="1">
    <source>
        <dbReference type="ARBA" id="ARBA00006962"/>
    </source>
</evidence>
<dbReference type="Gene3D" id="3.40.50.2000">
    <property type="entry name" value="Glycogen Phosphorylase B"/>
    <property type="match status" value="2"/>
</dbReference>
<comment type="similarity">
    <text evidence="1">Belongs to the glycosyltransferase 28 family.</text>
</comment>
<dbReference type="RefSeq" id="WP_046906225.1">
    <property type="nucleotide sequence ID" value="NZ_BAAAXG010000004.1"/>
</dbReference>
<dbReference type="GO" id="GO:0016758">
    <property type="term" value="F:hexosyltransferase activity"/>
    <property type="evidence" value="ECO:0007669"/>
    <property type="project" value="UniProtKB-ARBA"/>
</dbReference>
<feature type="domain" description="Erythromycin biosynthesis protein CIII-like N-terminal" evidence="6">
    <location>
        <begin position="22"/>
        <end position="264"/>
    </location>
</feature>
<dbReference type="SUPFAM" id="SSF53756">
    <property type="entry name" value="UDP-Glycosyltransferase/glycogen phosphorylase"/>
    <property type="match status" value="1"/>
</dbReference>
<evidence type="ECO:0000256" key="2">
    <source>
        <dbReference type="ARBA" id="ARBA00022676"/>
    </source>
</evidence>
<accession>A0A2P2GUC4</accession>
<sequence length="436" mass="47598">MRVLFVTLAATPHFFVQVPLAWALRAAGHEVRVASQPDLVEAITAAGLPAVPVGPRLAQDESVEELRRRQEKAAERLADPPDAQALMRMTEDRPERLTPAFLDGLFTVMTSSIFQNFSAEETVDDLVALTRRWRPDLVVWDTLMMGGSIAARACGAAHARLLYGLDLVGTMRRHHRASLAARPRALREDPLAEWLQWTAARHGGGFSEDLVTGQWTLDPAPAPLRTPTDLPWVPVRHVPYNGRATLPDWLREPPSRPRICLTLGLSFREVMGGEQASVPVLLEALAELDAEVVATLDAGQLAETGRLPANVRAVDFVPLDALLPSCSAIVHQGGFGTSQNALVHGVPQIVVPNDLWDLHPRADLVVRSGAGLRPSGPGPLTPEELRGLVTRVLREPSYARNAARLRDEIAGMPSPAELVPVLEGLTRRHRRSAWDA</sequence>
<reference evidence="7 8" key="1">
    <citation type="submission" date="2015-05" db="EMBL/GenBank/DDBJ databases">
        <title>Draft Genome assembly of Streptomyces showdoensis.</title>
        <authorList>
            <person name="Thapa K.K."/>
            <person name="Metsa-Ketela M."/>
        </authorList>
    </citation>
    <scope>NUCLEOTIDE SEQUENCE [LARGE SCALE GENOMIC DNA]</scope>
    <source>
        <strain evidence="7 8">ATCC 15227</strain>
    </source>
</reference>
<keyword evidence="4" id="KW-0045">Antibiotic biosynthesis</keyword>
<organism evidence="7 8">
    <name type="scientific">Streptomyces showdoensis</name>
    <dbReference type="NCBI Taxonomy" id="68268"/>
    <lineage>
        <taxon>Bacteria</taxon>
        <taxon>Bacillati</taxon>
        <taxon>Actinomycetota</taxon>
        <taxon>Actinomycetes</taxon>
        <taxon>Kitasatosporales</taxon>
        <taxon>Streptomycetaceae</taxon>
        <taxon>Streptomyces</taxon>
    </lineage>
</organism>
<dbReference type="InterPro" id="IPR030953">
    <property type="entry name" value="Glycosyl_450act"/>
</dbReference>
<dbReference type="PANTHER" id="PTHR48050">
    <property type="entry name" value="STEROL 3-BETA-GLUCOSYLTRANSFERASE"/>
    <property type="match status" value="1"/>
</dbReference>
<dbReference type="InterPro" id="IPR050426">
    <property type="entry name" value="Glycosyltransferase_28"/>
</dbReference>